<accession>A0AC35UB68</accession>
<name>A0AC35UB68_9BILA</name>
<reference evidence="2" key="1">
    <citation type="submission" date="2016-11" db="UniProtKB">
        <authorList>
            <consortium name="WormBaseParasite"/>
        </authorList>
    </citation>
    <scope>IDENTIFICATION</scope>
    <source>
        <strain evidence="2">KR3021</strain>
    </source>
</reference>
<protein>
    <submittedName>
        <fullName evidence="2">Protein kinase domain-containing protein</fullName>
    </submittedName>
</protein>
<organism evidence="1 2">
    <name type="scientific">Rhabditophanes sp. KR3021</name>
    <dbReference type="NCBI Taxonomy" id="114890"/>
    <lineage>
        <taxon>Eukaryota</taxon>
        <taxon>Metazoa</taxon>
        <taxon>Ecdysozoa</taxon>
        <taxon>Nematoda</taxon>
        <taxon>Chromadorea</taxon>
        <taxon>Rhabditida</taxon>
        <taxon>Tylenchina</taxon>
        <taxon>Panagrolaimomorpha</taxon>
        <taxon>Strongyloidoidea</taxon>
        <taxon>Alloionematidae</taxon>
        <taxon>Rhabditophanes</taxon>
    </lineage>
</organism>
<dbReference type="Proteomes" id="UP000095286">
    <property type="component" value="Unplaced"/>
</dbReference>
<proteinExistence type="predicted"/>
<evidence type="ECO:0000313" key="2">
    <source>
        <dbReference type="WBParaSite" id="RSKR_0000989200.1"/>
    </source>
</evidence>
<sequence length="491" mass="56786">MNGEGDSRKRKSNGVIGDNAGKRLATDQSFSQRVPNASQMYLVDSDSDKSDYEDIDSRFDDYKIRVAKEEAEKKEKALIRVEALENCYESLNDLQKSLLSTTELKIKEGDWQKRLIAQLPVYYAGIYGCRSIKEYTNLNKIQEGTFGIVYRSQCVRTEEIVAIKALKMEKENDGFPITSIREINMLLKCGSHPNIVNVREIVVGDSMNEIFMVMEYVEHDVKFFLDNFKKKNSKLTISEVKCLMYQLLEGINHMHKHWILHRDLKPSNLLINHNGVMKIGDFGLAREYGEPLKPYTSVVVTLWYRSPELLMSTKLYSKPIDMWSCGCIFGEFLTLRPLFCGQVEIDQLKKIFSILGSPTPQIWPDFFDFPYYKALGSDIHRHKLNELSKHVGKNKLSDVGFRLLNKFLFYNPENRISAEAALQHEWFKEEPRMCLPSDIQTFPAQIGVGRESKKMSKANEKLDHEFIGQDKELLEAFKVKNVHKERTFVLK</sequence>
<dbReference type="WBParaSite" id="RSKR_0000989200.1">
    <property type="protein sequence ID" value="RSKR_0000989200.1"/>
    <property type="gene ID" value="RSKR_0000989200"/>
</dbReference>
<evidence type="ECO:0000313" key="1">
    <source>
        <dbReference type="Proteomes" id="UP000095286"/>
    </source>
</evidence>